<accession>A0A2S5A597</accession>
<dbReference type="OrthoDB" id="1070463at2"/>
<feature type="signal peptide" evidence="1">
    <location>
        <begin position="1"/>
        <end position="26"/>
    </location>
</feature>
<dbReference type="InterPro" id="IPR025388">
    <property type="entry name" value="Alginate_export_dom"/>
</dbReference>
<evidence type="ECO:0000259" key="2">
    <source>
        <dbReference type="Pfam" id="PF13372"/>
    </source>
</evidence>
<organism evidence="3 4">
    <name type="scientific">Solitalea longa</name>
    <dbReference type="NCBI Taxonomy" id="2079460"/>
    <lineage>
        <taxon>Bacteria</taxon>
        <taxon>Pseudomonadati</taxon>
        <taxon>Bacteroidota</taxon>
        <taxon>Sphingobacteriia</taxon>
        <taxon>Sphingobacteriales</taxon>
        <taxon>Sphingobacteriaceae</taxon>
        <taxon>Solitalea</taxon>
    </lineage>
</organism>
<evidence type="ECO:0000313" key="4">
    <source>
        <dbReference type="Proteomes" id="UP000236893"/>
    </source>
</evidence>
<keyword evidence="1" id="KW-0732">Signal</keyword>
<dbReference type="Pfam" id="PF13372">
    <property type="entry name" value="Alginate_exp"/>
    <property type="match status" value="1"/>
</dbReference>
<feature type="chain" id="PRO_5015480094" description="Alginate export domain-containing protein" evidence="1">
    <location>
        <begin position="27"/>
        <end position="512"/>
    </location>
</feature>
<gene>
    <name evidence="3" type="ORF">C3K47_04360</name>
</gene>
<protein>
    <recommendedName>
        <fullName evidence="2">Alginate export domain-containing protein</fullName>
    </recommendedName>
</protein>
<dbReference type="AlphaFoldDB" id="A0A2S5A597"/>
<evidence type="ECO:0000313" key="3">
    <source>
        <dbReference type="EMBL" id="POY37771.1"/>
    </source>
</evidence>
<sequence>MYLKNRLFAAVFVLILIFSATTNSFAQLTLNAQLRARAEYRNGFSNLLPSSAQSADFISQRTRLGFGYKWNFLVVGGSIQDVRVWGQDASTISNSDGNKLMLHEGWAEVILANKADTSNQFKLLDFLSFKIGRQELIYDDARLIGNLDWTQQGRRFDMALLKAVHKGWQLDLGYAYNQNSEKMSGNNYVPGNVPQYIKNDQGVLVPTPEGMVPLTNASGNSAANGNPTYTNPPTTNGGTQDYKKFASVYLSKSFNNTKLSALFFNDKFGKYRAAIVETNGGVVYGRYFDVEGSSSRLTYGLMAVQSFPITANKSTVKLQLNYYQQSGEDRDDRDLNAYHYSVFATFNKGRFSIGPGFDYLSGNKASTPSTESKRFDPLYGTPHKFWGYMDYFYAATGSPAQGLKNAYIKSKFTEKIYSVALDYHHFEVANEMAATTQKNLGDEFDLTASCNLNKFTTLDFGYSVMLATDAMPYAKGQSPTMPTANFDKTAQWAYLSVSIKPEFIFSKQASVK</sequence>
<keyword evidence="4" id="KW-1185">Reference proteome</keyword>
<feature type="domain" description="Alginate export" evidence="2">
    <location>
        <begin position="27"/>
        <end position="172"/>
    </location>
</feature>
<dbReference type="Proteomes" id="UP000236893">
    <property type="component" value="Unassembled WGS sequence"/>
</dbReference>
<dbReference type="EMBL" id="PQVF01000003">
    <property type="protein sequence ID" value="POY37771.1"/>
    <property type="molecule type" value="Genomic_DNA"/>
</dbReference>
<dbReference type="RefSeq" id="WP_103787902.1">
    <property type="nucleotide sequence ID" value="NZ_PQVF01000003.1"/>
</dbReference>
<comment type="caution">
    <text evidence="3">The sequence shown here is derived from an EMBL/GenBank/DDBJ whole genome shotgun (WGS) entry which is preliminary data.</text>
</comment>
<reference evidence="3 4" key="1">
    <citation type="submission" date="2018-01" db="EMBL/GenBank/DDBJ databases">
        <authorList>
            <person name="Gaut B.S."/>
            <person name="Morton B.R."/>
            <person name="Clegg M.T."/>
            <person name="Duvall M.R."/>
        </authorList>
    </citation>
    <scope>NUCLEOTIDE SEQUENCE [LARGE SCALE GENOMIC DNA]</scope>
    <source>
        <strain evidence="3 4">HR-AV</strain>
    </source>
</reference>
<proteinExistence type="predicted"/>
<name>A0A2S5A597_9SPHI</name>
<evidence type="ECO:0000256" key="1">
    <source>
        <dbReference type="SAM" id="SignalP"/>
    </source>
</evidence>